<keyword evidence="4 7" id="KW-0812">Transmembrane</keyword>
<dbReference type="Proteomes" id="UP001601992">
    <property type="component" value="Unassembled WGS sequence"/>
</dbReference>
<name>A0ABW6S0L8_9NOCA</name>
<evidence type="ECO:0000256" key="7">
    <source>
        <dbReference type="SAM" id="Phobius"/>
    </source>
</evidence>
<protein>
    <submittedName>
        <fullName evidence="8">DoxX family protein</fullName>
    </submittedName>
</protein>
<keyword evidence="9" id="KW-1185">Reference proteome</keyword>
<feature type="transmembrane region" description="Helical" evidence="7">
    <location>
        <begin position="149"/>
        <end position="167"/>
    </location>
</feature>
<dbReference type="EMBL" id="JBIAQY010000006">
    <property type="protein sequence ID" value="MFF3569812.1"/>
    <property type="molecule type" value="Genomic_DNA"/>
</dbReference>
<dbReference type="InterPro" id="IPR032808">
    <property type="entry name" value="DoxX"/>
</dbReference>
<evidence type="ECO:0000256" key="6">
    <source>
        <dbReference type="ARBA" id="ARBA00023136"/>
    </source>
</evidence>
<evidence type="ECO:0000256" key="5">
    <source>
        <dbReference type="ARBA" id="ARBA00022989"/>
    </source>
</evidence>
<keyword evidence="5 7" id="KW-1133">Transmembrane helix</keyword>
<keyword evidence="6 7" id="KW-0472">Membrane</keyword>
<organism evidence="8 9">
    <name type="scientific">Nocardia jiangxiensis</name>
    <dbReference type="NCBI Taxonomy" id="282685"/>
    <lineage>
        <taxon>Bacteria</taxon>
        <taxon>Bacillati</taxon>
        <taxon>Actinomycetota</taxon>
        <taxon>Actinomycetes</taxon>
        <taxon>Mycobacteriales</taxon>
        <taxon>Nocardiaceae</taxon>
        <taxon>Nocardia</taxon>
    </lineage>
</organism>
<evidence type="ECO:0000256" key="1">
    <source>
        <dbReference type="ARBA" id="ARBA00004651"/>
    </source>
</evidence>
<feature type="transmembrane region" description="Helical" evidence="7">
    <location>
        <begin position="110"/>
        <end position="129"/>
    </location>
</feature>
<accession>A0ABW6S0L8</accession>
<keyword evidence="3" id="KW-1003">Cell membrane</keyword>
<dbReference type="PANTHER" id="PTHR33452">
    <property type="entry name" value="OXIDOREDUCTASE CATD-RELATED"/>
    <property type="match status" value="1"/>
</dbReference>
<proteinExistence type="inferred from homology"/>
<evidence type="ECO:0000256" key="4">
    <source>
        <dbReference type="ARBA" id="ARBA00022692"/>
    </source>
</evidence>
<sequence>MTTTAPHVSAADSAGTDIGLLVLRVGSGGLLFVTGSEKLFGWFNGAGWQRTTESFEGMGYQPGKVFGTLAGLCEFAGGALLVLGLLTPLAAAVVIGTMINAVHVTWPHGLVAASSAVLLIVAAAALGFAGPGRISLDHDRPWHRRGLAWGLGAVVLGAVAAAITLAVK</sequence>
<comment type="subcellular location">
    <subcellularLocation>
        <location evidence="1">Cell membrane</location>
        <topology evidence="1">Multi-pass membrane protein</topology>
    </subcellularLocation>
</comment>
<evidence type="ECO:0000313" key="8">
    <source>
        <dbReference type="EMBL" id="MFF3569812.1"/>
    </source>
</evidence>
<dbReference type="PANTHER" id="PTHR33452:SF1">
    <property type="entry name" value="INNER MEMBRANE PROTEIN YPHA-RELATED"/>
    <property type="match status" value="1"/>
</dbReference>
<comment type="caution">
    <text evidence="8">The sequence shown here is derived from an EMBL/GenBank/DDBJ whole genome shotgun (WGS) entry which is preliminary data.</text>
</comment>
<dbReference type="InterPro" id="IPR051907">
    <property type="entry name" value="DoxX-like_oxidoreductase"/>
</dbReference>
<comment type="similarity">
    <text evidence="2">Belongs to the DoxX family.</text>
</comment>
<dbReference type="RefSeq" id="WP_040832402.1">
    <property type="nucleotide sequence ID" value="NZ_JBIAQY010000006.1"/>
</dbReference>
<dbReference type="Pfam" id="PF07681">
    <property type="entry name" value="DoxX"/>
    <property type="match status" value="1"/>
</dbReference>
<evidence type="ECO:0000256" key="3">
    <source>
        <dbReference type="ARBA" id="ARBA00022475"/>
    </source>
</evidence>
<gene>
    <name evidence="8" type="ORF">ACFYXQ_18730</name>
</gene>
<feature type="transmembrane region" description="Helical" evidence="7">
    <location>
        <begin position="75"/>
        <end position="98"/>
    </location>
</feature>
<evidence type="ECO:0000313" key="9">
    <source>
        <dbReference type="Proteomes" id="UP001601992"/>
    </source>
</evidence>
<reference evidence="8 9" key="1">
    <citation type="submission" date="2024-10" db="EMBL/GenBank/DDBJ databases">
        <title>The Natural Products Discovery Center: Release of the First 8490 Sequenced Strains for Exploring Actinobacteria Biosynthetic Diversity.</title>
        <authorList>
            <person name="Kalkreuter E."/>
            <person name="Kautsar S.A."/>
            <person name="Yang D."/>
            <person name="Bader C.D."/>
            <person name="Teijaro C.N."/>
            <person name="Fluegel L."/>
            <person name="Davis C.M."/>
            <person name="Simpson J.R."/>
            <person name="Lauterbach L."/>
            <person name="Steele A.D."/>
            <person name="Gui C."/>
            <person name="Meng S."/>
            <person name="Li G."/>
            <person name="Viehrig K."/>
            <person name="Ye F."/>
            <person name="Su P."/>
            <person name="Kiefer A.F."/>
            <person name="Nichols A."/>
            <person name="Cepeda A.J."/>
            <person name="Yan W."/>
            <person name="Fan B."/>
            <person name="Jiang Y."/>
            <person name="Adhikari A."/>
            <person name="Zheng C.-J."/>
            <person name="Schuster L."/>
            <person name="Cowan T.M."/>
            <person name="Smanski M.J."/>
            <person name="Chevrette M.G."/>
            <person name="De Carvalho L.P.S."/>
            <person name="Shen B."/>
        </authorList>
    </citation>
    <scope>NUCLEOTIDE SEQUENCE [LARGE SCALE GENOMIC DNA]</scope>
    <source>
        <strain evidence="8 9">NPDC002593</strain>
    </source>
</reference>
<evidence type="ECO:0000256" key="2">
    <source>
        <dbReference type="ARBA" id="ARBA00006679"/>
    </source>
</evidence>